<feature type="region of interest" description="Disordered" evidence="1">
    <location>
        <begin position="96"/>
        <end position="117"/>
    </location>
</feature>
<keyword evidence="3" id="KW-1185">Reference proteome</keyword>
<dbReference type="STRING" id="35525.A0A164R806"/>
<evidence type="ECO:0000313" key="2">
    <source>
        <dbReference type="EMBL" id="KZS08406.1"/>
    </source>
</evidence>
<dbReference type="Proteomes" id="UP000076858">
    <property type="component" value="Unassembled WGS sequence"/>
</dbReference>
<comment type="caution">
    <text evidence="2">The sequence shown here is derived from an EMBL/GenBank/DDBJ whole genome shotgun (WGS) entry which is preliminary data.</text>
</comment>
<dbReference type="SUPFAM" id="SSF140996">
    <property type="entry name" value="Hermes dimerisation domain"/>
    <property type="match status" value="1"/>
</dbReference>
<gene>
    <name evidence="2" type="ORF">APZ42_027618</name>
</gene>
<proteinExistence type="predicted"/>
<dbReference type="EMBL" id="LRGB01002226">
    <property type="protein sequence ID" value="KZS08406.1"/>
    <property type="molecule type" value="Genomic_DNA"/>
</dbReference>
<dbReference type="AlphaFoldDB" id="A0A164R806"/>
<dbReference type="PANTHER" id="PTHR47501:SF5">
    <property type="entry name" value="HAT C-TERMINAL DIMERISATION DOMAIN-CONTAINING PROTEIN"/>
    <property type="match status" value="1"/>
</dbReference>
<dbReference type="InterPro" id="IPR012337">
    <property type="entry name" value="RNaseH-like_sf"/>
</dbReference>
<reference evidence="2 3" key="1">
    <citation type="submission" date="2016-03" db="EMBL/GenBank/DDBJ databases">
        <title>EvidentialGene: Evidence-directed Construction of Genes on Genomes.</title>
        <authorList>
            <person name="Gilbert D.G."/>
            <person name="Choi J.-H."/>
            <person name="Mockaitis K."/>
            <person name="Colbourne J."/>
            <person name="Pfrender M."/>
        </authorList>
    </citation>
    <scope>NUCLEOTIDE SEQUENCE [LARGE SCALE GENOMIC DNA]</scope>
    <source>
        <strain evidence="2 3">Xinb3</strain>
        <tissue evidence="2">Complete organism</tissue>
    </source>
</reference>
<sequence length="295" mass="33568">MASYESLDEIDLEENSAVEVEDISSQKSFVWYKVGIFAFFVFSKELTDITPPYNQNIRGKCGLCKKFISGRHGANTNFSRHYEQIHPSKYSTFKLQNEKEKQAKKSEKRKRVETPAKTKLTDNQKIAAKARASEFFVRAPLLLTEQEKINQRILDYIIADALPLSTVDSYFFKKMLQALNPKNVLFSSKTLCSLITKDFKKFHSNLKASFGKVSVISLTTDIWSSRHRSFLGVTAHWLDEVTFQRHSAAMGLKRFTGSHTFYKIANLIPSIILDYGLTGKVQHIVTANGSNFVKG</sequence>
<name>A0A164R806_9CRUS</name>
<dbReference type="PANTHER" id="PTHR47501">
    <property type="entry name" value="TRANSPOSASE-RELATED"/>
    <property type="match status" value="1"/>
</dbReference>
<evidence type="ECO:0000256" key="1">
    <source>
        <dbReference type="SAM" id="MobiDB-lite"/>
    </source>
</evidence>
<accession>A0A164R806</accession>
<organism evidence="2 3">
    <name type="scientific">Daphnia magna</name>
    <dbReference type="NCBI Taxonomy" id="35525"/>
    <lineage>
        <taxon>Eukaryota</taxon>
        <taxon>Metazoa</taxon>
        <taxon>Ecdysozoa</taxon>
        <taxon>Arthropoda</taxon>
        <taxon>Crustacea</taxon>
        <taxon>Branchiopoda</taxon>
        <taxon>Diplostraca</taxon>
        <taxon>Cladocera</taxon>
        <taxon>Anomopoda</taxon>
        <taxon>Daphniidae</taxon>
        <taxon>Daphnia</taxon>
    </lineage>
</organism>
<evidence type="ECO:0008006" key="4">
    <source>
        <dbReference type="Google" id="ProtNLM"/>
    </source>
</evidence>
<dbReference type="SUPFAM" id="SSF53098">
    <property type="entry name" value="Ribonuclease H-like"/>
    <property type="match status" value="1"/>
</dbReference>
<evidence type="ECO:0000313" key="3">
    <source>
        <dbReference type="Proteomes" id="UP000076858"/>
    </source>
</evidence>
<protein>
    <recommendedName>
        <fullName evidence="4">BED-type domain-containing protein</fullName>
    </recommendedName>
</protein>
<dbReference type="OrthoDB" id="416741at2759"/>